<keyword evidence="3 4" id="KW-0413">Isomerase</keyword>
<sequence length="261" mass="28697">MKIALGVSYDGSLYCGWQSQPSACGVQDALESALQDVAQHAVRVHAAGRTDTGVHALGQIVHFETDAKRPLSAWVRGVNAHLPATIRVEWAHAVDDDFHARFSAFSRSYQYLLYNAPVASALMADKAGWFHLPLDYAAMSEAASYLIGEHDFTAFRASECQAKTAIRHMSQAGVVQSGQFFLFNFSANAFLQHQVRNMVGALIYIGKGKYPPAYMRELLQGKDRTLSPPTFSPNGLYLTDVGYDAKWGLPKNMQPGLKLLV</sequence>
<dbReference type="InterPro" id="IPR020103">
    <property type="entry name" value="PsdUridine_synth_cat_dom_sf"/>
</dbReference>
<dbReference type="Proteomes" id="UP000002742">
    <property type="component" value="Chromosome"/>
</dbReference>
<evidence type="ECO:0000256" key="5">
    <source>
        <dbReference type="PIRSR" id="PIRSR001430-1"/>
    </source>
</evidence>
<evidence type="ECO:0000259" key="8">
    <source>
        <dbReference type="Pfam" id="PF01416"/>
    </source>
</evidence>
<comment type="subunit">
    <text evidence="4">Homodimer.</text>
</comment>
<comment type="similarity">
    <text evidence="1 4 7">Belongs to the tRNA pseudouridine synthase TruA family.</text>
</comment>
<feature type="binding site" evidence="4 6">
    <location>
        <position position="109"/>
    </location>
    <ligand>
        <name>substrate</name>
    </ligand>
</feature>
<organism evidence="9 10">
    <name type="scientific">Methylotenera mobilis (strain JLW8 / ATCC BAA-1282 / DSM 17540)</name>
    <dbReference type="NCBI Taxonomy" id="583345"/>
    <lineage>
        <taxon>Bacteria</taxon>
        <taxon>Pseudomonadati</taxon>
        <taxon>Pseudomonadota</taxon>
        <taxon>Betaproteobacteria</taxon>
        <taxon>Nitrosomonadales</taxon>
        <taxon>Methylophilaceae</taxon>
        <taxon>Methylotenera</taxon>
    </lineage>
</organism>
<evidence type="ECO:0000256" key="1">
    <source>
        <dbReference type="ARBA" id="ARBA00009375"/>
    </source>
</evidence>
<dbReference type="KEGG" id="mmb:Mmol_0978"/>
<dbReference type="RefSeq" id="WP_015831923.1">
    <property type="nucleotide sequence ID" value="NC_012968.1"/>
</dbReference>
<evidence type="ECO:0000256" key="6">
    <source>
        <dbReference type="PIRSR" id="PIRSR001430-2"/>
    </source>
</evidence>
<dbReference type="GO" id="GO:0031119">
    <property type="term" value="P:tRNA pseudouridine synthesis"/>
    <property type="evidence" value="ECO:0007669"/>
    <property type="project" value="UniProtKB-UniRule"/>
</dbReference>
<gene>
    <name evidence="4" type="primary">truA</name>
    <name evidence="9" type="ordered locus">Mmol_0978</name>
</gene>
<proteinExistence type="inferred from homology"/>
<comment type="caution">
    <text evidence="4">Lacks conserved residue(s) required for the propagation of feature annotation.</text>
</comment>
<protein>
    <recommendedName>
        <fullName evidence="4">tRNA pseudouridine synthase A</fullName>
        <ecNumber evidence="4">5.4.99.12</ecNumber>
    </recommendedName>
    <alternativeName>
        <fullName evidence="4">tRNA pseudouridine(38-40) synthase</fullName>
    </alternativeName>
    <alternativeName>
        <fullName evidence="4">tRNA pseudouridylate synthase I</fullName>
    </alternativeName>
    <alternativeName>
        <fullName evidence="4">tRNA-uridine isomerase I</fullName>
    </alternativeName>
</protein>
<reference evidence="10" key="1">
    <citation type="submission" date="2009-07" db="EMBL/GenBank/DDBJ databases">
        <title>Complete sequence of Methylotenera mobilis JLW8.</title>
        <authorList>
            <consortium name="US DOE Joint Genome Institute"/>
            <person name="Lucas S."/>
            <person name="Copeland A."/>
            <person name="Lapidus A."/>
            <person name="Glavina del Rio T."/>
            <person name="Tice H."/>
            <person name="Bruce D."/>
            <person name="Goodwin L."/>
            <person name="Pitluck S."/>
            <person name="LaButti K.M."/>
            <person name="Clum A."/>
            <person name="Larimer F."/>
            <person name="Land M."/>
            <person name="Hauser L."/>
            <person name="Kyrpides N."/>
            <person name="Mikhailova N."/>
            <person name="Kayluzhnaya M."/>
            <person name="Chistoserdova L."/>
        </authorList>
    </citation>
    <scope>NUCLEOTIDE SEQUENCE [LARGE SCALE GENOMIC DNA]</scope>
    <source>
        <strain evidence="10">JLW8 / ATCC BAA-1282 / DSM 17540</strain>
    </source>
</reference>
<dbReference type="HOGENOM" id="CLU_014673_0_2_4"/>
<dbReference type="PIRSF" id="PIRSF001430">
    <property type="entry name" value="tRNA_psdUrid_synth"/>
    <property type="match status" value="1"/>
</dbReference>
<evidence type="ECO:0000313" key="9">
    <source>
        <dbReference type="EMBL" id="ACT47887.1"/>
    </source>
</evidence>
<evidence type="ECO:0000256" key="2">
    <source>
        <dbReference type="ARBA" id="ARBA00022694"/>
    </source>
</evidence>
<dbReference type="EC" id="5.4.99.12" evidence="4"/>
<dbReference type="PANTHER" id="PTHR11142">
    <property type="entry name" value="PSEUDOURIDYLATE SYNTHASE"/>
    <property type="match status" value="1"/>
</dbReference>
<dbReference type="EMBL" id="CP001672">
    <property type="protein sequence ID" value="ACT47887.1"/>
    <property type="molecule type" value="Genomic_DNA"/>
</dbReference>
<evidence type="ECO:0000313" key="10">
    <source>
        <dbReference type="Proteomes" id="UP000002742"/>
    </source>
</evidence>
<dbReference type="eggNOG" id="COG0101">
    <property type="taxonomic scope" value="Bacteria"/>
</dbReference>
<dbReference type="HAMAP" id="MF_00171">
    <property type="entry name" value="TruA"/>
    <property type="match status" value="1"/>
</dbReference>
<name>C6WVD8_METML</name>
<evidence type="ECO:0000256" key="4">
    <source>
        <dbReference type="HAMAP-Rule" id="MF_00171"/>
    </source>
</evidence>
<accession>C6WVD8</accession>
<evidence type="ECO:0000256" key="7">
    <source>
        <dbReference type="RuleBase" id="RU003792"/>
    </source>
</evidence>
<feature type="domain" description="Pseudouridine synthase I TruA alpha/beta" evidence="8">
    <location>
        <begin position="8"/>
        <end position="102"/>
    </location>
</feature>
<reference evidence="9 10" key="2">
    <citation type="journal article" date="2011" name="J. Bacteriol.">
        <title>Genomes of three methylotrophs from a single niche uncover genetic and metabolic divergence of Methylophilaceae.</title>
        <authorList>
            <person name="Lapidus A."/>
            <person name="Clum A."/>
            <person name="Labutti K."/>
            <person name="Kaluzhnaya M.G."/>
            <person name="Lim S."/>
            <person name="Beck D.A."/>
            <person name="Glavina Del Rio T."/>
            <person name="Nolan M."/>
            <person name="Mavromatis K."/>
            <person name="Huntemann M."/>
            <person name="Lucas S."/>
            <person name="Lidstrom M.E."/>
            <person name="Ivanova N."/>
            <person name="Chistoserdova L."/>
        </authorList>
    </citation>
    <scope>NUCLEOTIDE SEQUENCE [LARGE SCALE GENOMIC DNA]</scope>
    <source>
        <strain evidence="10">JLW8 / ATCC BAA-1282 / DSM 17540</strain>
    </source>
</reference>
<dbReference type="OrthoDB" id="9811823at2"/>
<dbReference type="FunFam" id="3.30.70.580:FF:000001">
    <property type="entry name" value="tRNA pseudouridine synthase A"/>
    <property type="match status" value="1"/>
</dbReference>
<keyword evidence="10" id="KW-1185">Reference proteome</keyword>
<dbReference type="InterPro" id="IPR020097">
    <property type="entry name" value="PsdUridine_synth_TruA_a/b_dom"/>
</dbReference>
<feature type="active site" description="Nucleophile" evidence="4 5">
    <location>
        <position position="51"/>
    </location>
</feature>
<comment type="function">
    <text evidence="4">Formation of pseudouridine at positions 38, 39 and 40 in the anticodon stem and loop of transfer RNAs.</text>
</comment>
<dbReference type="AlphaFoldDB" id="C6WVD8"/>
<dbReference type="NCBIfam" id="TIGR00071">
    <property type="entry name" value="hisT_truA"/>
    <property type="match status" value="1"/>
</dbReference>
<dbReference type="Gene3D" id="3.30.70.580">
    <property type="entry name" value="Pseudouridine synthase I, catalytic domain, N-terminal subdomain"/>
    <property type="match status" value="1"/>
</dbReference>
<dbReference type="GO" id="GO:0003723">
    <property type="term" value="F:RNA binding"/>
    <property type="evidence" value="ECO:0007669"/>
    <property type="project" value="InterPro"/>
</dbReference>
<dbReference type="Gene3D" id="3.30.70.660">
    <property type="entry name" value="Pseudouridine synthase I, catalytic domain, C-terminal subdomain"/>
    <property type="match status" value="1"/>
</dbReference>
<dbReference type="CDD" id="cd02570">
    <property type="entry name" value="PseudoU_synth_EcTruA"/>
    <property type="match status" value="1"/>
</dbReference>
<feature type="domain" description="Pseudouridine synthase I TruA alpha/beta" evidence="8">
    <location>
        <begin position="142"/>
        <end position="244"/>
    </location>
</feature>
<dbReference type="InterPro" id="IPR001406">
    <property type="entry name" value="PsdUridine_synth_TruA"/>
</dbReference>
<keyword evidence="2 4" id="KW-0819">tRNA processing</keyword>
<comment type="catalytic activity">
    <reaction evidence="4 7">
        <text>uridine(38/39/40) in tRNA = pseudouridine(38/39/40) in tRNA</text>
        <dbReference type="Rhea" id="RHEA:22376"/>
        <dbReference type="Rhea" id="RHEA-COMP:10085"/>
        <dbReference type="Rhea" id="RHEA-COMP:10087"/>
        <dbReference type="ChEBI" id="CHEBI:65314"/>
        <dbReference type="ChEBI" id="CHEBI:65315"/>
        <dbReference type="EC" id="5.4.99.12"/>
    </reaction>
</comment>
<dbReference type="PANTHER" id="PTHR11142:SF0">
    <property type="entry name" value="TRNA PSEUDOURIDINE SYNTHASE-LIKE 1"/>
    <property type="match status" value="1"/>
</dbReference>
<dbReference type="GO" id="GO:0160147">
    <property type="term" value="F:tRNA pseudouridine(38-40) synthase activity"/>
    <property type="evidence" value="ECO:0007669"/>
    <property type="project" value="UniProtKB-EC"/>
</dbReference>
<evidence type="ECO:0000256" key="3">
    <source>
        <dbReference type="ARBA" id="ARBA00023235"/>
    </source>
</evidence>
<dbReference type="InterPro" id="IPR020095">
    <property type="entry name" value="PsdUridine_synth_TruA_C"/>
</dbReference>
<dbReference type="InterPro" id="IPR020094">
    <property type="entry name" value="TruA/RsuA/RluB/E/F_N"/>
</dbReference>
<dbReference type="STRING" id="583345.Mmol_0978"/>
<dbReference type="SUPFAM" id="SSF55120">
    <property type="entry name" value="Pseudouridine synthase"/>
    <property type="match status" value="1"/>
</dbReference>
<dbReference type="Pfam" id="PF01416">
    <property type="entry name" value="PseudoU_synth_1"/>
    <property type="match status" value="2"/>
</dbReference>